<dbReference type="InterPro" id="IPR006659">
    <property type="entry name" value="Arsenate_reductase"/>
</dbReference>
<reference evidence="6" key="1">
    <citation type="submission" date="2016-02" db="EMBL/GenBank/DDBJ databases">
        <authorList>
            <person name="Schultz-Johansen M."/>
            <person name="Glaring M.A."/>
            <person name="Bech P.K."/>
            <person name="Stougaard P."/>
        </authorList>
    </citation>
    <scope>NUCLEOTIDE SEQUENCE [LARGE SCALE GENOMIC DNA]</scope>
    <source>
        <strain evidence="6">S66</strain>
    </source>
</reference>
<dbReference type="PANTHER" id="PTHR30041:SF4">
    <property type="entry name" value="ARSENATE REDUCTASE"/>
    <property type="match status" value="1"/>
</dbReference>
<dbReference type="GO" id="GO:0008794">
    <property type="term" value="F:arsenate reductase (glutaredoxin) activity"/>
    <property type="evidence" value="ECO:0007669"/>
    <property type="project" value="UniProtKB-UniRule"/>
</dbReference>
<dbReference type="EC" id="1.20.4.1" evidence="4"/>
<comment type="similarity">
    <text evidence="1 3 4">Belongs to the ArsC family.</text>
</comment>
<dbReference type="Pfam" id="PF03960">
    <property type="entry name" value="ArsC"/>
    <property type="match status" value="1"/>
</dbReference>
<sequence length="117" mass="13314">MSELIIYHNNRCSKSRQTLQLLEQHNKKPTIVEYLKNPPSFAELQKIILMLGFTSARQLMRSGEEIYKSAQLASPELSETQLIEAMLTHPNLIERPIVIYQGKAALGRPPENVLSLL</sequence>
<dbReference type="Gene3D" id="3.40.30.10">
    <property type="entry name" value="Glutaredoxin"/>
    <property type="match status" value="1"/>
</dbReference>
<dbReference type="PROSITE" id="PS51353">
    <property type="entry name" value="ARSC"/>
    <property type="match status" value="1"/>
</dbReference>
<evidence type="ECO:0000313" key="6">
    <source>
        <dbReference type="Proteomes" id="UP000070299"/>
    </source>
</evidence>
<dbReference type="OrthoDB" id="9790554at2"/>
<keyword evidence="2 4" id="KW-0560">Oxidoreductase</keyword>
<dbReference type="InterPro" id="IPR006660">
    <property type="entry name" value="Arsenate_reductase-like"/>
</dbReference>
<dbReference type="RefSeq" id="WP_068375807.1">
    <property type="nucleotide sequence ID" value="NZ_LSNE01000005.1"/>
</dbReference>
<organism evidence="5 6">
    <name type="scientific">Paraglaciecola hydrolytica</name>
    <dbReference type="NCBI Taxonomy" id="1799789"/>
    <lineage>
        <taxon>Bacteria</taxon>
        <taxon>Pseudomonadati</taxon>
        <taxon>Pseudomonadota</taxon>
        <taxon>Gammaproteobacteria</taxon>
        <taxon>Alteromonadales</taxon>
        <taxon>Alteromonadaceae</taxon>
        <taxon>Paraglaciecola</taxon>
    </lineage>
</organism>
<proteinExistence type="inferred from homology"/>
<dbReference type="Proteomes" id="UP000070299">
    <property type="component" value="Unassembled WGS sequence"/>
</dbReference>
<gene>
    <name evidence="5" type="ORF">AX660_12085</name>
</gene>
<name>A0A136A189_9ALTE</name>
<dbReference type="CDD" id="cd03034">
    <property type="entry name" value="ArsC_ArsC"/>
    <property type="match status" value="1"/>
</dbReference>
<comment type="caution">
    <text evidence="5">The sequence shown here is derived from an EMBL/GenBank/DDBJ whole genome shotgun (WGS) entry which is preliminary data.</text>
</comment>
<dbReference type="InterPro" id="IPR036249">
    <property type="entry name" value="Thioredoxin-like_sf"/>
</dbReference>
<dbReference type="SUPFAM" id="SSF52833">
    <property type="entry name" value="Thioredoxin-like"/>
    <property type="match status" value="1"/>
</dbReference>
<evidence type="ECO:0000313" key="5">
    <source>
        <dbReference type="EMBL" id="KXI28920.1"/>
    </source>
</evidence>
<evidence type="ECO:0000256" key="4">
    <source>
        <dbReference type="RuleBase" id="RU362029"/>
    </source>
</evidence>
<evidence type="ECO:0000256" key="1">
    <source>
        <dbReference type="ARBA" id="ARBA00007198"/>
    </source>
</evidence>
<dbReference type="STRING" id="1799789.AX660_12085"/>
<accession>A0A136A189</accession>
<protein>
    <recommendedName>
        <fullName evidence="4">Arsenate reductase</fullName>
        <ecNumber evidence="4">1.20.4.1</ecNumber>
    </recommendedName>
</protein>
<comment type="catalytic activity">
    <reaction evidence="4">
        <text>[glutaredoxin]-dithiol + arsenate + glutathione + H(+) = glutathionyl-S-S-[glutaredoxin] + arsenite + H2O</text>
        <dbReference type="Rhea" id="RHEA:22016"/>
        <dbReference type="Rhea" id="RHEA-COMP:10729"/>
        <dbReference type="Rhea" id="RHEA-COMP:17668"/>
        <dbReference type="ChEBI" id="CHEBI:15377"/>
        <dbReference type="ChEBI" id="CHEBI:15378"/>
        <dbReference type="ChEBI" id="CHEBI:29242"/>
        <dbReference type="ChEBI" id="CHEBI:29950"/>
        <dbReference type="ChEBI" id="CHEBI:48597"/>
        <dbReference type="ChEBI" id="CHEBI:57925"/>
        <dbReference type="ChEBI" id="CHEBI:146199"/>
        <dbReference type="EC" id="1.20.4.1"/>
    </reaction>
</comment>
<dbReference type="EMBL" id="LSNE01000005">
    <property type="protein sequence ID" value="KXI28920.1"/>
    <property type="molecule type" value="Genomic_DNA"/>
</dbReference>
<keyword evidence="6" id="KW-1185">Reference proteome</keyword>
<dbReference type="PANTHER" id="PTHR30041">
    <property type="entry name" value="ARSENATE REDUCTASE"/>
    <property type="match status" value="1"/>
</dbReference>
<dbReference type="NCBIfam" id="TIGR00014">
    <property type="entry name" value="arsC"/>
    <property type="match status" value="1"/>
</dbReference>
<evidence type="ECO:0000256" key="3">
    <source>
        <dbReference type="PROSITE-ProRule" id="PRU01282"/>
    </source>
</evidence>
<evidence type="ECO:0000256" key="2">
    <source>
        <dbReference type="ARBA" id="ARBA00023002"/>
    </source>
</evidence>
<dbReference type="AlphaFoldDB" id="A0A136A189"/>